<dbReference type="HOGENOM" id="CLU_2550035_0_0_2"/>
<dbReference type="AlphaFoldDB" id="B5IFA9"/>
<gene>
    <name evidence="2" type="ordered locus">Aboo_0053</name>
</gene>
<dbReference type="GeneID" id="8826988"/>
<dbReference type="Pfam" id="PF14358">
    <property type="entry name" value="DUF4405"/>
    <property type="match status" value="1"/>
</dbReference>
<keyword evidence="3" id="KW-1185">Reference proteome</keyword>
<evidence type="ECO:0000313" key="3">
    <source>
        <dbReference type="Proteomes" id="UP000001400"/>
    </source>
</evidence>
<dbReference type="eggNOG" id="arCOG04002">
    <property type="taxonomic scope" value="Archaea"/>
</dbReference>
<evidence type="ECO:0000259" key="1">
    <source>
        <dbReference type="Pfam" id="PF14358"/>
    </source>
</evidence>
<dbReference type="InterPro" id="IPR025517">
    <property type="entry name" value="DUF4405"/>
</dbReference>
<dbReference type="KEGG" id="abi:Aboo_0053"/>
<name>B5IFA9_ACIB4</name>
<proteinExistence type="predicted"/>
<evidence type="ECO:0000313" key="2">
    <source>
        <dbReference type="EMBL" id="ADD07865.1"/>
    </source>
</evidence>
<accession>B5IFA9</accession>
<dbReference type="RefSeq" id="WP_008085404.1">
    <property type="nucleotide sequence ID" value="NC_013926.1"/>
</dbReference>
<protein>
    <recommendedName>
        <fullName evidence="1">Flavinylation-associated cytochrome domain-containing protein</fullName>
    </recommendedName>
</protein>
<dbReference type="Proteomes" id="UP000001400">
    <property type="component" value="Chromosome"/>
</dbReference>
<dbReference type="EMBL" id="CP001941">
    <property type="protein sequence ID" value="ADD07865.1"/>
    <property type="molecule type" value="Genomic_DNA"/>
</dbReference>
<reference evidence="2" key="1">
    <citation type="submission" date="2010-02" db="EMBL/GenBank/DDBJ databases">
        <title>Complete sequence of Aciduliprofundum boonei T469.</title>
        <authorList>
            <consortium name="US DOE Joint Genome Institute"/>
            <person name="Lucas S."/>
            <person name="Copeland A."/>
            <person name="Lapidus A."/>
            <person name="Cheng J.-F."/>
            <person name="Bruce D."/>
            <person name="Goodwin L."/>
            <person name="Pitluck S."/>
            <person name="Saunders E."/>
            <person name="Detter J.C."/>
            <person name="Han C."/>
            <person name="Tapia R."/>
            <person name="Land M."/>
            <person name="Hauser L."/>
            <person name="Kyrpides N."/>
            <person name="Mikhailova N."/>
            <person name="Flores G."/>
            <person name="Reysenbach A.-L."/>
            <person name="Woyke T."/>
        </authorList>
    </citation>
    <scope>NUCLEOTIDE SEQUENCE</scope>
    <source>
        <strain evidence="2">T469</strain>
    </source>
</reference>
<feature type="domain" description="Flavinylation-associated cytochrome" evidence="1">
    <location>
        <begin position="2"/>
        <end position="67"/>
    </location>
</feature>
<organism evidence="2 3">
    <name type="scientific">Aciduliprofundum boonei (strain DSM 19572 / T469)</name>
    <dbReference type="NCBI Taxonomy" id="439481"/>
    <lineage>
        <taxon>Archaea</taxon>
        <taxon>Methanobacteriati</taxon>
        <taxon>Thermoplasmatota</taxon>
        <taxon>DHVE2 group</taxon>
        <taxon>Candidatus Aciduliprofundum</taxon>
    </lineage>
</organism>
<sequence length="82" mass="9245">MLSTTLLVDVIILVFTGIKLLFSPSRKEGIEASWRLLGVKLTTLELIHVVAGFLMAGLVIIHFALNYTMYKNEMKMLFSSKK</sequence>